<dbReference type="STRING" id="3218.A0A2K1KCN2"/>
<name>A0A2K1KCN2_PHYPA</name>
<gene>
    <name evidence="7" type="primary">LOC112284754</name>
    <name evidence="6" type="ORF">PHYPA_010730</name>
</gene>
<dbReference type="PANTHER" id="PTHR11808">
    <property type="entry name" value="TRANS-SULFURATION ENZYME FAMILY MEMBER"/>
    <property type="match status" value="1"/>
</dbReference>
<dbReference type="InterPro" id="IPR015422">
    <property type="entry name" value="PyrdxlP-dep_Trfase_small"/>
</dbReference>
<dbReference type="RefSeq" id="XP_024380693.1">
    <property type="nucleotide sequence ID" value="XM_024524925.2"/>
</dbReference>
<dbReference type="Gramene" id="Pp3c7_23100V3.3">
    <property type="protein sequence ID" value="Pp3c7_23100V3.3"/>
    <property type="gene ID" value="Pp3c7_23100"/>
</dbReference>
<comment type="cofactor">
    <cofactor evidence="1 5">
        <name>pyridoxal 5'-phosphate</name>
        <dbReference type="ChEBI" id="CHEBI:597326"/>
    </cofactor>
</comment>
<dbReference type="FunFam" id="3.40.640.10:FF:000046">
    <property type="entry name" value="Cystathionine gamma-lyase"/>
    <property type="match status" value="1"/>
</dbReference>
<dbReference type="Gramene" id="Pp3c7_23100V3.5">
    <property type="protein sequence ID" value="Pp3c7_23100V3.5"/>
    <property type="gene ID" value="Pp3c7_23100"/>
</dbReference>
<dbReference type="Gramene" id="Pp3c7_23100V3.7">
    <property type="protein sequence ID" value="Pp3c7_23100V3.7"/>
    <property type="gene ID" value="Pp3c7_23100"/>
</dbReference>
<dbReference type="EnsemblPlants" id="Pp3c7_23100V3.6">
    <property type="protein sequence ID" value="Pp3c7_23100V3.6"/>
    <property type="gene ID" value="Pp3c7_23100"/>
</dbReference>
<accession>A0A2K1KCN2</accession>
<protein>
    <recommendedName>
        <fullName evidence="9">Methionine gamma-lyase</fullName>
    </recommendedName>
</protein>
<reference evidence="7" key="3">
    <citation type="submission" date="2020-12" db="UniProtKB">
        <authorList>
            <consortium name="EnsemblPlants"/>
        </authorList>
    </citation>
    <scope>IDENTIFICATION</scope>
</reference>
<dbReference type="AlphaFoldDB" id="A0A2K1KCN2"/>
<dbReference type="GO" id="GO:0019346">
    <property type="term" value="P:transsulfuration"/>
    <property type="evidence" value="ECO:0000318"/>
    <property type="project" value="GO_Central"/>
</dbReference>
<dbReference type="SUPFAM" id="SSF53383">
    <property type="entry name" value="PLP-dependent transferases"/>
    <property type="match status" value="1"/>
</dbReference>
<feature type="modified residue" description="N6-(pyridoxal phosphate)lysine" evidence="4">
    <location>
        <position position="247"/>
    </location>
</feature>
<dbReference type="Gramene" id="Pp3c7_23100V3.4">
    <property type="protein sequence ID" value="Pp3c7_23100V3.4"/>
    <property type="gene ID" value="Pp3c7_23100"/>
</dbReference>
<dbReference type="Gramene" id="Pp3c7_23100V3.2">
    <property type="protein sequence ID" value="Pp3c7_23100V3.2"/>
    <property type="gene ID" value="Pp3c7_23100"/>
</dbReference>
<dbReference type="RefSeq" id="XP_024380688.1">
    <property type="nucleotide sequence ID" value="XM_024524920.2"/>
</dbReference>
<dbReference type="EnsemblPlants" id="Pp3c7_23100V3.5">
    <property type="protein sequence ID" value="Pp3c7_23100V3.5"/>
    <property type="gene ID" value="Pp3c7_23100"/>
</dbReference>
<dbReference type="Gene3D" id="3.90.1150.10">
    <property type="entry name" value="Aspartate Aminotransferase, domain 1"/>
    <property type="match status" value="1"/>
</dbReference>
<dbReference type="EnsemblPlants" id="Pp3c7_23100V3.1">
    <property type="protein sequence ID" value="Pp3c7_23100V3.1"/>
    <property type="gene ID" value="Pp3c7_23100"/>
</dbReference>
<dbReference type="RefSeq" id="XP_024380690.1">
    <property type="nucleotide sequence ID" value="XM_024524922.1"/>
</dbReference>
<dbReference type="Pfam" id="PF01053">
    <property type="entry name" value="Cys_Met_Meta_PP"/>
    <property type="match status" value="1"/>
</dbReference>
<sequence>MSSKDAKAGIVVNGVVGQKRTREDSDDEDMKLDCEVLRKWMDPVQGLANMRREFGEHGGVNMSIEASTTFTVMEPETMSKLFEGKLGPDRDFYIYSRHYNPTVLNLSRQMAAMEGTQAAYCTASGMSAISSVLTQLCNSGDHIVASNRLYGGTHALLAHFFPRKNNITTTFVDVADVSAVKEAIRPSTKVLYFESVSNPQLVVANIPVLAGVAHEKGVKVVVDNTFAPIIMSPIRYGADVVVHSLTKFISGSSDIIAGAVCGPADLISSMMGLTQGALMLQGPTMNPQIAFQLAMRLPHLELRMKEHCDRALIYSRRLKKLGMKVIYPGLEEHPQHNLMKKLLNEGYGFGGMLCLDLESTEIANDLLRHLQNVSLFGLMAVSLGYHDTLMSCSGSSTSSELSKEEQNSAGISAGLVRMSIGFTGSVEKRWSQLLDALTSLKLVPDSAKWLD</sequence>
<dbReference type="EnsemblPlants" id="Pp3c7_23100V3.3">
    <property type="protein sequence ID" value="Pp3c7_23100V3.3"/>
    <property type="gene ID" value="Pp3c7_23100"/>
</dbReference>
<dbReference type="Proteomes" id="UP000006727">
    <property type="component" value="Chromosome 7"/>
</dbReference>
<dbReference type="OMA" id="YGGMITF"/>
<evidence type="ECO:0000256" key="2">
    <source>
        <dbReference type="ARBA" id="ARBA00009077"/>
    </source>
</evidence>
<dbReference type="FunFam" id="3.90.1150.10:FF:000087">
    <property type="entry name" value="Putative methionine gamma-lyase"/>
    <property type="match status" value="1"/>
</dbReference>
<dbReference type="RefSeq" id="XP_024380696.1">
    <property type="nucleotide sequence ID" value="XM_024524928.2"/>
</dbReference>
<dbReference type="PANTHER" id="PTHR11808:SF80">
    <property type="entry name" value="CYSTATHIONINE GAMMA-LYASE"/>
    <property type="match status" value="1"/>
</dbReference>
<dbReference type="EnsemblPlants" id="Pp3c7_23100V3.4">
    <property type="protein sequence ID" value="Pp3c7_23100V3.4"/>
    <property type="gene ID" value="Pp3c7_23100"/>
</dbReference>
<dbReference type="InterPro" id="IPR000277">
    <property type="entry name" value="Cys/Met-Metab_PyrdxlP-dep_enz"/>
</dbReference>
<keyword evidence="3 4" id="KW-0663">Pyridoxal phosphate</keyword>
<dbReference type="GeneID" id="112284754"/>
<evidence type="ECO:0000313" key="7">
    <source>
        <dbReference type="EnsemblPlants" id="Pp3c7_23100V3.1"/>
    </source>
</evidence>
<evidence type="ECO:0000313" key="6">
    <source>
        <dbReference type="EMBL" id="PNR51543.1"/>
    </source>
</evidence>
<dbReference type="InterPro" id="IPR015421">
    <property type="entry name" value="PyrdxlP-dep_Trfase_major"/>
</dbReference>
<evidence type="ECO:0000256" key="5">
    <source>
        <dbReference type="RuleBase" id="RU362118"/>
    </source>
</evidence>
<dbReference type="Gramene" id="Pp3c7_23100V3.6">
    <property type="protein sequence ID" value="Pp3c7_23100V3.6"/>
    <property type="gene ID" value="Pp3c7_23100"/>
</dbReference>
<proteinExistence type="inferred from homology"/>
<dbReference type="InterPro" id="IPR015424">
    <property type="entry name" value="PyrdxlP-dep_Trfase"/>
</dbReference>
<dbReference type="Gene3D" id="3.40.640.10">
    <property type="entry name" value="Type I PLP-dependent aspartate aminotransferase-like (Major domain)"/>
    <property type="match status" value="1"/>
</dbReference>
<dbReference type="EnsemblPlants" id="Pp3c7_23100V3.2">
    <property type="protein sequence ID" value="Pp3c7_23100V3.2"/>
    <property type="gene ID" value="Pp3c7_23100"/>
</dbReference>
<dbReference type="FunCoup" id="A0A2K1KCN2">
    <property type="interactions" value="103"/>
</dbReference>
<dbReference type="GO" id="GO:0005737">
    <property type="term" value="C:cytoplasm"/>
    <property type="evidence" value="ECO:0000318"/>
    <property type="project" value="GO_Central"/>
</dbReference>
<dbReference type="EnsemblPlants" id="Pp3c7_23100V3.7">
    <property type="protein sequence ID" value="Pp3c7_23100V3.7"/>
    <property type="gene ID" value="Pp3c7_23100"/>
</dbReference>
<comment type="similarity">
    <text evidence="2 5">Belongs to the trans-sulfuration enzymes family.</text>
</comment>
<dbReference type="RefSeq" id="XP_073391393.1">
    <property type="nucleotide sequence ID" value="XM_073535292.1"/>
</dbReference>
<reference evidence="6 8" key="1">
    <citation type="journal article" date="2008" name="Science">
        <title>The Physcomitrella genome reveals evolutionary insights into the conquest of land by plants.</title>
        <authorList>
            <person name="Rensing S."/>
            <person name="Lang D."/>
            <person name="Zimmer A."/>
            <person name="Terry A."/>
            <person name="Salamov A."/>
            <person name="Shapiro H."/>
            <person name="Nishiyama T."/>
            <person name="Perroud P.-F."/>
            <person name="Lindquist E."/>
            <person name="Kamisugi Y."/>
            <person name="Tanahashi T."/>
            <person name="Sakakibara K."/>
            <person name="Fujita T."/>
            <person name="Oishi K."/>
            <person name="Shin-I T."/>
            <person name="Kuroki Y."/>
            <person name="Toyoda A."/>
            <person name="Suzuki Y."/>
            <person name="Hashimoto A."/>
            <person name="Yamaguchi K."/>
            <person name="Sugano A."/>
            <person name="Kohara Y."/>
            <person name="Fujiyama A."/>
            <person name="Anterola A."/>
            <person name="Aoki S."/>
            <person name="Ashton N."/>
            <person name="Barbazuk W.B."/>
            <person name="Barker E."/>
            <person name="Bennetzen J."/>
            <person name="Bezanilla M."/>
            <person name="Blankenship R."/>
            <person name="Cho S.H."/>
            <person name="Dutcher S."/>
            <person name="Estelle M."/>
            <person name="Fawcett J.A."/>
            <person name="Gundlach H."/>
            <person name="Hanada K."/>
            <person name="Heyl A."/>
            <person name="Hicks K.A."/>
            <person name="Hugh J."/>
            <person name="Lohr M."/>
            <person name="Mayer K."/>
            <person name="Melkozernov A."/>
            <person name="Murata T."/>
            <person name="Nelson D."/>
            <person name="Pils B."/>
            <person name="Prigge M."/>
            <person name="Reiss B."/>
            <person name="Renner T."/>
            <person name="Rombauts S."/>
            <person name="Rushton P."/>
            <person name="Sanderfoot A."/>
            <person name="Schween G."/>
            <person name="Shiu S.-H."/>
            <person name="Stueber K."/>
            <person name="Theodoulou F.L."/>
            <person name="Tu H."/>
            <person name="Van de Peer Y."/>
            <person name="Verrier P.J."/>
            <person name="Waters E."/>
            <person name="Wood A."/>
            <person name="Yang L."/>
            <person name="Cove D."/>
            <person name="Cuming A."/>
            <person name="Hasebe M."/>
            <person name="Lucas S."/>
            <person name="Mishler D.B."/>
            <person name="Reski R."/>
            <person name="Grigoriev I."/>
            <person name="Quatrano R.S."/>
            <person name="Boore J.L."/>
        </authorList>
    </citation>
    <scope>NUCLEOTIDE SEQUENCE [LARGE SCALE GENOMIC DNA]</scope>
    <source>
        <strain evidence="7 8">cv. Gransden 2004</strain>
    </source>
</reference>
<evidence type="ECO:0000256" key="4">
    <source>
        <dbReference type="PIRSR" id="PIRSR001434-2"/>
    </source>
</evidence>
<dbReference type="RefSeq" id="XP_024380695.1">
    <property type="nucleotide sequence ID" value="XM_024524927.2"/>
</dbReference>
<dbReference type="EMBL" id="ABEU02000007">
    <property type="protein sequence ID" value="PNR51543.1"/>
    <property type="molecule type" value="Genomic_DNA"/>
</dbReference>
<dbReference type="Gramene" id="Pp3c7_23100V3.1">
    <property type="protein sequence ID" value="Pp3c7_23100V3.1"/>
    <property type="gene ID" value="Pp3c7_23100"/>
</dbReference>
<evidence type="ECO:0000313" key="8">
    <source>
        <dbReference type="Proteomes" id="UP000006727"/>
    </source>
</evidence>
<organism evidence="6">
    <name type="scientific">Physcomitrium patens</name>
    <name type="common">Spreading-leaved earth moss</name>
    <name type="synonym">Physcomitrella patens</name>
    <dbReference type="NCBI Taxonomy" id="3218"/>
    <lineage>
        <taxon>Eukaryota</taxon>
        <taxon>Viridiplantae</taxon>
        <taxon>Streptophyta</taxon>
        <taxon>Embryophyta</taxon>
        <taxon>Bryophyta</taxon>
        <taxon>Bryophytina</taxon>
        <taxon>Bryopsida</taxon>
        <taxon>Funariidae</taxon>
        <taxon>Funariales</taxon>
        <taxon>Funariaceae</taxon>
        <taxon>Physcomitrium</taxon>
    </lineage>
</organism>
<dbReference type="OrthoDB" id="3512640at2759"/>
<keyword evidence="8" id="KW-1185">Reference proteome</keyword>
<dbReference type="CDD" id="cd00614">
    <property type="entry name" value="CGS_like"/>
    <property type="match status" value="1"/>
</dbReference>
<dbReference type="GO" id="GO:0016846">
    <property type="term" value="F:carbon-sulfur lyase activity"/>
    <property type="evidence" value="ECO:0000318"/>
    <property type="project" value="GO_Central"/>
</dbReference>
<evidence type="ECO:0000256" key="1">
    <source>
        <dbReference type="ARBA" id="ARBA00001933"/>
    </source>
</evidence>
<evidence type="ECO:0008006" key="9">
    <source>
        <dbReference type="Google" id="ProtNLM"/>
    </source>
</evidence>
<dbReference type="GO" id="GO:0030170">
    <property type="term" value="F:pyridoxal phosphate binding"/>
    <property type="evidence" value="ECO:0000318"/>
    <property type="project" value="GO_Central"/>
</dbReference>
<evidence type="ECO:0000256" key="3">
    <source>
        <dbReference type="ARBA" id="ARBA00022898"/>
    </source>
</evidence>
<dbReference type="PaxDb" id="3218-PP1S2_113V6.2"/>
<dbReference type="KEGG" id="ppp:112284754"/>
<dbReference type="PIRSF" id="PIRSF001434">
    <property type="entry name" value="CGS"/>
    <property type="match status" value="1"/>
</dbReference>
<reference evidence="6 8" key="2">
    <citation type="journal article" date="2018" name="Plant J.">
        <title>The Physcomitrella patens chromosome-scale assembly reveals moss genome structure and evolution.</title>
        <authorList>
            <person name="Lang D."/>
            <person name="Ullrich K.K."/>
            <person name="Murat F."/>
            <person name="Fuchs J."/>
            <person name="Jenkins J."/>
            <person name="Haas F.B."/>
            <person name="Piednoel M."/>
            <person name="Gundlach H."/>
            <person name="Van Bel M."/>
            <person name="Meyberg R."/>
            <person name="Vives C."/>
            <person name="Morata J."/>
            <person name="Symeonidi A."/>
            <person name="Hiss M."/>
            <person name="Muchero W."/>
            <person name="Kamisugi Y."/>
            <person name="Saleh O."/>
            <person name="Blanc G."/>
            <person name="Decker E.L."/>
            <person name="van Gessel N."/>
            <person name="Grimwood J."/>
            <person name="Hayes R.D."/>
            <person name="Graham S.W."/>
            <person name="Gunter L.E."/>
            <person name="McDaniel S.F."/>
            <person name="Hoernstein S.N.W."/>
            <person name="Larsson A."/>
            <person name="Li F.W."/>
            <person name="Perroud P.F."/>
            <person name="Phillips J."/>
            <person name="Ranjan P."/>
            <person name="Rokshar D.S."/>
            <person name="Rothfels C.J."/>
            <person name="Schneider L."/>
            <person name="Shu S."/>
            <person name="Stevenson D.W."/>
            <person name="Thummler F."/>
            <person name="Tillich M."/>
            <person name="Villarreal Aguilar J.C."/>
            <person name="Widiez T."/>
            <person name="Wong G.K."/>
            <person name="Wymore A."/>
            <person name="Zhang Y."/>
            <person name="Zimmer A.D."/>
            <person name="Quatrano R.S."/>
            <person name="Mayer K.F.X."/>
            <person name="Goodstein D."/>
            <person name="Casacuberta J.M."/>
            <person name="Vandepoele K."/>
            <person name="Reski R."/>
            <person name="Cuming A.C."/>
            <person name="Tuskan G.A."/>
            <person name="Maumus F."/>
            <person name="Salse J."/>
            <person name="Schmutz J."/>
            <person name="Rensing S.A."/>
        </authorList>
    </citation>
    <scope>NUCLEOTIDE SEQUENCE [LARGE SCALE GENOMIC DNA]</scope>
    <source>
        <strain evidence="7 8">cv. Gransden 2004</strain>
    </source>
</reference>